<organism evidence="5 6">
    <name type="scientific">Paragonimus heterotremus</name>
    <dbReference type="NCBI Taxonomy" id="100268"/>
    <lineage>
        <taxon>Eukaryota</taxon>
        <taxon>Metazoa</taxon>
        <taxon>Spiralia</taxon>
        <taxon>Lophotrochozoa</taxon>
        <taxon>Platyhelminthes</taxon>
        <taxon>Trematoda</taxon>
        <taxon>Digenea</taxon>
        <taxon>Plagiorchiida</taxon>
        <taxon>Troglotremata</taxon>
        <taxon>Troglotrematidae</taxon>
        <taxon>Paragonimus</taxon>
    </lineage>
</organism>
<dbReference type="AlphaFoldDB" id="A0A8J4WFV6"/>
<dbReference type="EMBL" id="LUCH01004039">
    <property type="protein sequence ID" value="KAF5399458.1"/>
    <property type="molecule type" value="Genomic_DNA"/>
</dbReference>
<evidence type="ECO:0000256" key="3">
    <source>
        <dbReference type="SAM" id="MobiDB-lite"/>
    </source>
</evidence>
<dbReference type="Gene3D" id="3.60.15.10">
    <property type="entry name" value="Ribonuclease Z/Hydroxyacylglutathione hydrolase-like"/>
    <property type="match status" value="1"/>
</dbReference>
<feature type="domain" description="Metallo-beta-lactamase" evidence="4">
    <location>
        <begin position="100"/>
        <end position="269"/>
    </location>
</feature>
<accession>A0A8J4WFV6</accession>
<evidence type="ECO:0000259" key="4">
    <source>
        <dbReference type="Pfam" id="PF16661"/>
    </source>
</evidence>
<dbReference type="PANTHER" id="PTHR46094">
    <property type="entry name" value="INTEGRATOR COMPLEX SUBUNIT 9"/>
    <property type="match status" value="1"/>
</dbReference>
<dbReference type="InterPro" id="IPR036866">
    <property type="entry name" value="RibonucZ/Hydroxyglut_hydro"/>
</dbReference>
<dbReference type="GO" id="GO:0032039">
    <property type="term" value="C:integrator complex"/>
    <property type="evidence" value="ECO:0007669"/>
    <property type="project" value="InterPro"/>
</dbReference>
<comment type="subcellular location">
    <subcellularLocation>
        <location evidence="1">Nucleus</location>
    </subcellularLocation>
</comment>
<dbReference type="SUPFAM" id="SSF56281">
    <property type="entry name" value="Metallo-hydrolase/oxidoreductase"/>
    <property type="match status" value="1"/>
</dbReference>
<evidence type="ECO:0000256" key="1">
    <source>
        <dbReference type="ARBA" id="ARBA00004123"/>
    </source>
</evidence>
<dbReference type="InterPro" id="IPR027074">
    <property type="entry name" value="Integrator_9su"/>
</dbReference>
<proteinExistence type="predicted"/>
<dbReference type="OrthoDB" id="5600060at2759"/>
<comment type="caution">
    <text evidence="5">The sequence shown here is derived from an EMBL/GenBank/DDBJ whole genome shotgun (WGS) entry which is preliminary data.</text>
</comment>
<evidence type="ECO:0000313" key="6">
    <source>
        <dbReference type="Proteomes" id="UP000748531"/>
    </source>
</evidence>
<dbReference type="InterPro" id="IPR001279">
    <property type="entry name" value="Metallo-B-lactamas"/>
</dbReference>
<evidence type="ECO:0000313" key="5">
    <source>
        <dbReference type="EMBL" id="KAF5399458.1"/>
    </source>
</evidence>
<keyword evidence="2" id="KW-0539">Nucleus</keyword>
<name>A0A8J4WFV6_9TREM</name>
<dbReference type="Proteomes" id="UP000748531">
    <property type="component" value="Unassembled WGS sequence"/>
</dbReference>
<dbReference type="PANTHER" id="PTHR46094:SF1">
    <property type="entry name" value="INTEGRATOR COMPLEX SUBUNIT 9"/>
    <property type="match status" value="1"/>
</dbReference>
<feature type="compositionally biased region" description="Basic and acidic residues" evidence="3">
    <location>
        <begin position="879"/>
        <end position="889"/>
    </location>
</feature>
<keyword evidence="6" id="KW-1185">Reference proteome</keyword>
<protein>
    <submittedName>
        <fullName evidence="5">Integrator complex subunit 9</fullName>
    </submittedName>
</protein>
<dbReference type="Pfam" id="PF16661">
    <property type="entry name" value="Lactamase_B_6"/>
    <property type="match status" value="1"/>
</dbReference>
<reference evidence="5" key="1">
    <citation type="submission" date="2019-05" db="EMBL/GenBank/DDBJ databases">
        <title>Annotation for the trematode Paragonimus heterotremus.</title>
        <authorList>
            <person name="Choi Y.-J."/>
        </authorList>
    </citation>
    <scope>NUCLEOTIDE SEQUENCE</scope>
    <source>
        <strain evidence="5">LC</strain>
    </source>
</reference>
<feature type="region of interest" description="Disordered" evidence="3">
    <location>
        <begin position="862"/>
        <end position="889"/>
    </location>
</feature>
<evidence type="ECO:0000256" key="2">
    <source>
        <dbReference type="ARBA" id="ARBA00023242"/>
    </source>
</evidence>
<feature type="region of interest" description="Disordered" evidence="3">
    <location>
        <begin position="772"/>
        <end position="820"/>
    </location>
</feature>
<dbReference type="GO" id="GO:0034472">
    <property type="term" value="P:snRNA 3'-end processing"/>
    <property type="evidence" value="ECO:0007669"/>
    <property type="project" value="TreeGrafter"/>
</dbReference>
<gene>
    <name evidence="5" type="ORF">PHET_07615</name>
</gene>
<sequence length="1005" mass="109148">MTTNPAKVDFSHLEFNLKRLCSDVHSPCYVLHLRDVNVLLDCCIETSVLANFMPSHQLTSPGCSDLPPLQNGDIAGSSAEQVSVGDHVYLNSRPQFSIMNQEEFSSVIWDTIDVILVSNAQSILGLPFICESTNFRGRILTTEPVVKFGKILMEDILDALEQLPSVQPSFDLNGLDLKTKKSSSDIPDELFQGHTRVWRQFYTRQAIISTLDRIQMVAYHEPVDIFGLLTISSSSAGFGIGSCNWALTTPTEKVSAKTLWRSRVDSIIDIRLAQSDTPFDSSVFDDTDVLIIGTVNMLSSAQLEKAVSEFRHIVVQTLARGGHVLVPTNPCGVLFDLIETAVYAKENFKGSILPLFPTDRTDSVGSVAPTCSTTSHQWNPASSVFPDEHDSANSSATVERAVNPTVGGSSLAGRVARCPVFALSSQINVSLAYANAYGEWLNPEKEALLYTADAPFPFQALIRSGQLVPLKRLHEAPSVKDLGDPHARAGSPTLGSAVPTSPLLLGPNVLAGDMLLTGASSHNAIAGATITGANTLDSTTTMLALAAPISRWRQSGLTGGIWPGSPCLIFASHPSLRFGPVVHLIRALAYGELRTSNRTVQAAPPPHHSIILVESGDYIHRTQLVESRESSVRYLQHLVSPYTQPTDLPRATISSSPSGIPTCSLSDTVTVFWLPMEARLGVDELPHLLSRCRVPRLALCLPAELSAHLPEKLVPSSCAVQFIARGQTLHIPMLDSRRMQPVRLSAQLVNRLRPVHLSDPRNDIAITRTATKAPTDPRTKPATGIGGCTDEGSTSLPVGKRPPAKIPVESSDTKRACEESPSPISRSFLALVDGLLVTRDGTNWLKDPQEVVISDNRALAGSIRPCTPPLQPPTSGRRTGIDQDRPPIPRQDAHVFVSRTPRIEPRRLIKELTERGVTGAQLAEHHVVVDRVAQRFKAFEAGNIADNAKRSQKADYILFPNPNTVIKLSDHESHILTVDEGTRTTIRDSILCCLQQLEVGAKAID</sequence>